<evidence type="ECO:0000313" key="2">
    <source>
        <dbReference type="EMBL" id="KAK8964817.1"/>
    </source>
</evidence>
<name>A0ABR2MKX7_9ASPA</name>
<reference evidence="2 3" key="1">
    <citation type="journal article" date="2022" name="Nat. Plants">
        <title>Genomes of leafy and leafless Platanthera orchids illuminate the evolution of mycoheterotrophy.</title>
        <authorList>
            <person name="Li M.H."/>
            <person name="Liu K.W."/>
            <person name="Li Z."/>
            <person name="Lu H.C."/>
            <person name="Ye Q.L."/>
            <person name="Zhang D."/>
            <person name="Wang J.Y."/>
            <person name="Li Y.F."/>
            <person name="Zhong Z.M."/>
            <person name="Liu X."/>
            <person name="Yu X."/>
            <person name="Liu D.K."/>
            <person name="Tu X.D."/>
            <person name="Liu B."/>
            <person name="Hao Y."/>
            <person name="Liao X.Y."/>
            <person name="Jiang Y.T."/>
            <person name="Sun W.H."/>
            <person name="Chen J."/>
            <person name="Chen Y.Q."/>
            <person name="Ai Y."/>
            <person name="Zhai J.W."/>
            <person name="Wu S.S."/>
            <person name="Zhou Z."/>
            <person name="Hsiao Y.Y."/>
            <person name="Wu W.L."/>
            <person name="Chen Y.Y."/>
            <person name="Lin Y.F."/>
            <person name="Hsu J.L."/>
            <person name="Li C.Y."/>
            <person name="Wang Z.W."/>
            <person name="Zhao X."/>
            <person name="Zhong W.Y."/>
            <person name="Ma X.K."/>
            <person name="Ma L."/>
            <person name="Huang J."/>
            <person name="Chen G.Z."/>
            <person name="Huang M.Z."/>
            <person name="Huang L."/>
            <person name="Peng D.H."/>
            <person name="Luo Y.B."/>
            <person name="Zou S.Q."/>
            <person name="Chen S.P."/>
            <person name="Lan S."/>
            <person name="Tsai W.C."/>
            <person name="Van de Peer Y."/>
            <person name="Liu Z.J."/>
        </authorList>
    </citation>
    <scope>NUCLEOTIDE SEQUENCE [LARGE SCALE GENOMIC DNA]</scope>
    <source>
        <strain evidence="2">Lor288</strain>
    </source>
</reference>
<proteinExistence type="predicted"/>
<evidence type="ECO:0000313" key="3">
    <source>
        <dbReference type="Proteomes" id="UP001412067"/>
    </source>
</evidence>
<feature type="region of interest" description="Disordered" evidence="1">
    <location>
        <begin position="175"/>
        <end position="209"/>
    </location>
</feature>
<feature type="compositionally biased region" description="Polar residues" evidence="1">
    <location>
        <begin position="39"/>
        <end position="48"/>
    </location>
</feature>
<sequence>MCGRCHHVWLAVGVGGDNGGSGGEERYRRWWRCHRTSESTHPVDSGASTRRPAASSTVTAPAASADTPHQPSPIHRHPPPAQVPPISSTTAPLHPHAPNSPDLPPAAHSTSSQPNAARYPRTPRLGRHACARRLPTPAPTAQSPQRNLIPPPRRRPSSTFVTVQPAVRSAICDDQLGGTARDRGGRVGETRTICPNSSNVPPAASPRLL</sequence>
<feature type="compositionally biased region" description="Basic and acidic residues" evidence="1">
    <location>
        <begin position="180"/>
        <end position="189"/>
    </location>
</feature>
<feature type="region of interest" description="Disordered" evidence="1">
    <location>
        <begin position="133"/>
        <end position="161"/>
    </location>
</feature>
<evidence type="ECO:0000256" key="1">
    <source>
        <dbReference type="SAM" id="MobiDB-lite"/>
    </source>
</evidence>
<feature type="compositionally biased region" description="Low complexity" evidence="1">
    <location>
        <begin position="52"/>
        <end position="68"/>
    </location>
</feature>
<accession>A0ABR2MKX7</accession>
<feature type="compositionally biased region" description="Low complexity" evidence="1">
    <location>
        <begin position="195"/>
        <end position="209"/>
    </location>
</feature>
<comment type="caution">
    <text evidence="2">The sequence shown here is derived from an EMBL/GenBank/DDBJ whole genome shotgun (WGS) entry which is preliminary data.</text>
</comment>
<gene>
    <name evidence="2" type="ORF">KSP40_PGU021235</name>
</gene>
<protein>
    <submittedName>
        <fullName evidence="2">Uncharacterized protein</fullName>
    </submittedName>
</protein>
<feature type="region of interest" description="Disordered" evidence="1">
    <location>
        <begin position="36"/>
        <end position="121"/>
    </location>
</feature>
<dbReference type="EMBL" id="JBBWWR010000006">
    <property type="protein sequence ID" value="KAK8964817.1"/>
    <property type="molecule type" value="Genomic_DNA"/>
</dbReference>
<organism evidence="2 3">
    <name type="scientific">Platanthera guangdongensis</name>
    <dbReference type="NCBI Taxonomy" id="2320717"/>
    <lineage>
        <taxon>Eukaryota</taxon>
        <taxon>Viridiplantae</taxon>
        <taxon>Streptophyta</taxon>
        <taxon>Embryophyta</taxon>
        <taxon>Tracheophyta</taxon>
        <taxon>Spermatophyta</taxon>
        <taxon>Magnoliopsida</taxon>
        <taxon>Liliopsida</taxon>
        <taxon>Asparagales</taxon>
        <taxon>Orchidaceae</taxon>
        <taxon>Orchidoideae</taxon>
        <taxon>Orchideae</taxon>
        <taxon>Orchidinae</taxon>
        <taxon>Platanthera</taxon>
    </lineage>
</organism>
<keyword evidence="3" id="KW-1185">Reference proteome</keyword>
<dbReference type="Proteomes" id="UP001412067">
    <property type="component" value="Unassembled WGS sequence"/>
</dbReference>